<dbReference type="Proteomes" id="UP000184499">
    <property type="component" value="Unassembled WGS sequence"/>
</dbReference>
<evidence type="ECO:0000259" key="7">
    <source>
        <dbReference type="PROSITE" id="PS50048"/>
    </source>
</evidence>
<reference evidence="9" key="1">
    <citation type="journal article" date="2017" name="Genome Biol.">
        <title>Comparative genomics reveals high biological diversity and specific adaptations in the industrially and medically important fungal genus Aspergillus.</title>
        <authorList>
            <person name="de Vries R.P."/>
            <person name="Riley R."/>
            <person name="Wiebenga A."/>
            <person name="Aguilar-Osorio G."/>
            <person name="Amillis S."/>
            <person name="Uchima C.A."/>
            <person name="Anderluh G."/>
            <person name="Asadollahi M."/>
            <person name="Askin M."/>
            <person name="Barry K."/>
            <person name="Battaglia E."/>
            <person name="Bayram O."/>
            <person name="Benocci T."/>
            <person name="Braus-Stromeyer S.A."/>
            <person name="Caldana C."/>
            <person name="Canovas D."/>
            <person name="Cerqueira G.C."/>
            <person name="Chen F."/>
            <person name="Chen W."/>
            <person name="Choi C."/>
            <person name="Clum A."/>
            <person name="Dos Santos R.A."/>
            <person name="Damasio A.R."/>
            <person name="Diallinas G."/>
            <person name="Emri T."/>
            <person name="Fekete E."/>
            <person name="Flipphi M."/>
            <person name="Freyberg S."/>
            <person name="Gallo A."/>
            <person name="Gournas C."/>
            <person name="Habgood R."/>
            <person name="Hainaut M."/>
            <person name="Harispe M.L."/>
            <person name="Henrissat B."/>
            <person name="Hilden K.S."/>
            <person name="Hope R."/>
            <person name="Hossain A."/>
            <person name="Karabika E."/>
            <person name="Karaffa L."/>
            <person name="Karanyi Z."/>
            <person name="Krasevec N."/>
            <person name="Kuo A."/>
            <person name="Kusch H."/>
            <person name="LaButti K."/>
            <person name="Lagendijk E.L."/>
            <person name="Lapidus A."/>
            <person name="Levasseur A."/>
            <person name="Lindquist E."/>
            <person name="Lipzen A."/>
            <person name="Logrieco A.F."/>
            <person name="MacCabe A."/>
            <person name="Maekelae M.R."/>
            <person name="Malavazi I."/>
            <person name="Melin P."/>
            <person name="Meyer V."/>
            <person name="Mielnichuk N."/>
            <person name="Miskei M."/>
            <person name="Molnar A.P."/>
            <person name="Mule G."/>
            <person name="Ngan C.Y."/>
            <person name="Orejas M."/>
            <person name="Orosz E."/>
            <person name="Ouedraogo J.P."/>
            <person name="Overkamp K.M."/>
            <person name="Park H.-S."/>
            <person name="Perrone G."/>
            <person name="Piumi F."/>
            <person name="Punt P.J."/>
            <person name="Ram A.F."/>
            <person name="Ramon A."/>
            <person name="Rauscher S."/>
            <person name="Record E."/>
            <person name="Riano-Pachon D.M."/>
            <person name="Robert V."/>
            <person name="Roehrig J."/>
            <person name="Ruller R."/>
            <person name="Salamov A."/>
            <person name="Salih N.S."/>
            <person name="Samson R.A."/>
            <person name="Sandor E."/>
            <person name="Sanguinetti M."/>
            <person name="Schuetze T."/>
            <person name="Sepcic K."/>
            <person name="Shelest E."/>
            <person name="Sherlock G."/>
            <person name="Sophianopoulou V."/>
            <person name="Squina F.M."/>
            <person name="Sun H."/>
            <person name="Susca A."/>
            <person name="Todd R.B."/>
            <person name="Tsang A."/>
            <person name="Unkles S.E."/>
            <person name="van de Wiele N."/>
            <person name="van Rossen-Uffink D."/>
            <person name="Oliveira J.V."/>
            <person name="Vesth T.C."/>
            <person name="Visser J."/>
            <person name="Yu J.-H."/>
            <person name="Zhou M."/>
            <person name="Andersen M.R."/>
            <person name="Archer D.B."/>
            <person name="Baker S.E."/>
            <person name="Benoit I."/>
            <person name="Brakhage A.A."/>
            <person name="Braus G.H."/>
            <person name="Fischer R."/>
            <person name="Frisvad J.C."/>
            <person name="Goldman G.H."/>
            <person name="Houbraken J."/>
            <person name="Oakley B."/>
            <person name="Pocsi I."/>
            <person name="Scazzocchio C."/>
            <person name="Seiboth B."/>
            <person name="vanKuyk P.A."/>
            <person name="Wortman J."/>
            <person name="Dyer P.S."/>
            <person name="Grigoriev I.V."/>
        </authorList>
    </citation>
    <scope>NUCLEOTIDE SEQUENCE [LARGE SCALE GENOMIC DNA]</scope>
    <source>
        <strain evidence="9">CBS 101740 / IMI 381727 / IBT 21946</strain>
    </source>
</reference>
<dbReference type="GO" id="GO:0008270">
    <property type="term" value="F:zinc ion binding"/>
    <property type="evidence" value="ECO:0007669"/>
    <property type="project" value="InterPro"/>
</dbReference>
<evidence type="ECO:0000256" key="2">
    <source>
        <dbReference type="ARBA" id="ARBA00022833"/>
    </source>
</evidence>
<dbReference type="RefSeq" id="XP_067476808.1">
    <property type="nucleotide sequence ID" value="XM_067618240.1"/>
</dbReference>
<dbReference type="InterPro" id="IPR036864">
    <property type="entry name" value="Zn2-C6_fun-type_DNA-bd_sf"/>
</dbReference>
<evidence type="ECO:0000256" key="1">
    <source>
        <dbReference type="ARBA" id="ARBA00022723"/>
    </source>
</evidence>
<dbReference type="PANTHER" id="PTHR47660:SF3">
    <property type="entry name" value="FINGER DOMAIN PROTEIN, PUTATIVE (AFU_ORTHOLOGUE AFUA_4G03310)-RELATED"/>
    <property type="match status" value="1"/>
</dbReference>
<dbReference type="STRING" id="767769.A0A1L9UD09"/>
<dbReference type="PROSITE" id="PS50048">
    <property type="entry name" value="ZN2_CY6_FUNGAL_2"/>
    <property type="match status" value="1"/>
</dbReference>
<dbReference type="EMBL" id="KV878688">
    <property type="protein sequence ID" value="OJJ69559.1"/>
    <property type="molecule type" value="Genomic_DNA"/>
</dbReference>
<dbReference type="OMA" id="QDWILQE"/>
<dbReference type="SUPFAM" id="SSF57701">
    <property type="entry name" value="Zn2/Cys6 DNA-binding domain"/>
    <property type="match status" value="1"/>
</dbReference>
<evidence type="ECO:0000256" key="4">
    <source>
        <dbReference type="ARBA" id="ARBA00023125"/>
    </source>
</evidence>
<dbReference type="PROSITE" id="PS00463">
    <property type="entry name" value="ZN2_CY6_FUNGAL_1"/>
    <property type="match status" value="1"/>
</dbReference>
<keyword evidence="4" id="KW-0238">DNA-binding</keyword>
<keyword evidence="5" id="KW-0804">Transcription</keyword>
<dbReference type="GO" id="GO:0009893">
    <property type="term" value="P:positive regulation of metabolic process"/>
    <property type="evidence" value="ECO:0007669"/>
    <property type="project" value="UniProtKB-ARBA"/>
</dbReference>
<dbReference type="OrthoDB" id="4216928at2759"/>
<dbReference type="VEuPathDB" id="FungiDB:ASPBRDRAFT_130599"/>
<dbReference type="AlphaFoldDB" id="A0A1L9UD09"/>
<accession>A0A1L9UD09</accession>
<dbReference type="PANTHER" id="PTHR47660">
    <property type="entry name" value="TRANSCRIPTION FACTOR WITH C2H2 AND ZN(2)-CYS(6) DNA BINDING DOMAIN (EUROFUNG)-RELATED-RELATED"/>
    <property type="match status" value="1"/>
</dbReference>
<dbReference type="GeneID" id="93570728"/>
<dbReference type="GO" id="GO:0000981">
    <property type="term" value="F:DNA-binding transcription factor activity, RNA polymerase II-specific"/>
    <property type="evidence" value="ECO:0007669"/>
    <property type="project" value="InterPro"/>
</dbReference>
<dbReference type="GO" id="GO:0003677">
    <property type="term" value="F:DNA binding"/>
    <property type="evidence" value="ECO:0007669"/>
    <property type="project" value="UniProtKB-KW"/>
</dbReference>
<evidence type="ECO:0000256" key="3">
    <source>
        <dbReference type="ARBA" id="ARBA00023015"/>
    </source>
</evidence>
<dbReference type="CDD" id="cd00067">
    <property type="entry name" value="GAL4"/>
    <property type="match status" value="1"/>
</dbReference>
<dbReference type="InterPro" id="IPR001138">
    <property type="entry name" value="Zn2Cys6_DnaBD"/>
</dbReference>
<evidence type="ECO:0000313" key="9">
    <source>
        <dbReference type="Proteomes" id="UP000184499"/>
    </source>
</evidence>
<keyword evidence="3" id="KW-0805">Transcription regulation</keyword>
<keyword evidence="1" id="KW-0479">Metal-binding</keyword>
<keyword evidence="2" id="KW-0862">Zinc</keyword>
<dbReference type="Gene3D" id="4.10.240.10">
    <property type="entry name" value="Zn(2)-C6 fungal-type DNA-binding domain"/>
    <property type="match status" value="1"/>
</dbReference>
<gene>
    <name evidence="8" type="ORF">ASPBRDRAFT_130599</name>
</gene>
<feature type="domain" description="Zn(2)-C6 fungal-type" evidence="7">
    <location>
        <begin position="16"/>
        <end position="46"/>
    </location>
</feature>
<keyword evidence="9" id="KW-1185">Reference proteome</keyword>
<evidence type="ECO:0000256" key="5">
    <source>
        <dbReference type="ARBA" id="ARBA00023163"/>
    </source>
</evidence>
<dbReference type="SMART" id="SM00066">
    <property type="entry name" value="GAL4"/>
    <property type="match status" value="1"/>
</dbReference>
<evidence type="ECO:0000313" key="8">
    <source>
        <dbReference type="EMBL" id="OJJ69559.1"/>
    </source>
</evidence>
<organism evidence="8 9">
    <name type="scientific">Aspergillus brasiliensis (strain CBS 101740 / IMI 381727 / IBT 21946)</name>
    <dbReference type="NCBI Taxonomy" id="767769"/>
    <lineage>
        <taxon>Eukaryota</taxon>
        <taxon>Fungi</taxon>
        <taxon>Dikarya</taxon>
        <taxon>Ascomycota</taxon>
        <taxon>Pezizomycotina</taxon>
        <taxon>Eurotiomycetes</taxon>
        <taxon>Eurotiomycetidae</taxon>
        <taxon>Eurotiales</taxon>
        <taxon>Aspergillaceae</taxon>
        <taxon>Aspergillus</taxon>
        <taxon>Aspergillus subgen. Circumdati</taxon>
    </lineage>
</organism>
<proteinExistence type="predicted"/>
<evidence type="ECO:0000256" key="6">
    <source>
        <dbReference type="ARBA" id="ARBA00023242"/>
    </source>
</evidence>
<keyword evidence="6" id="KW-0539">Nucleus</keyword>
<dbReference type="Pfam" id="PF00172">
    <property type="entry name" value="Zn_clus"/>
    <property type="match status" value="1"/>
</dbReference>
<sequence length="427" mass="47865">MNSSAERANAPPRRKSCEACKIAKRRCDLAWPACFRCARRNQICVYPGRQPQGMDLEATSLAMNLLEDNMLPVYAEAQCVTDVGLHLPDAVSSCSLELPNPETAVTSLLAQCPPLQRSEISLTQDDPSTSVIKTRSSLSISAIVTERLQFGMDVLKQAPKMMVLENQTPWCHRQLYKDGMPRSMQDALSCCALYMARNEINAPVILSSFKTRIDDLLASPPPSTALEALAHTQSLILYQIMRLFDGDIHARLSAEPLIPLLETSAFNLLNYIYFPTAELDTTITTPIDVIMPSWSEWVYQESARRTALFTFYLVQIYRLVTGENNLSCDGRLGLIHSWYLSAPLWNAQTAFDFAVAWNEHQHFVVCNGDFGHVLENARPSDVDVFGRMLLSTVFGIDQAKAWFYTRGAILLTYVPESSRLSSLHHHP</sequence>
<protein>
    <recommendedName>
        <fullName evidence="7">Zn(2)-C6 fungal-type domain-containing protein</fullName>
    </recommendedName>
</protein>
<name>A0A1L9UD09_ASPBC</name>